<dbReference type="SUPFAM" id="SSF53448">
    <property type="entry name" value="Nucleotide-diphospho-sugar transferases"/>
    <property type="match status" value="1"/>
</dbReference>
<dbReference type="InterPro" id="IPR005069">
    <property type="entry name" value="Nucl-diP-sugar_transferase"/>
</dbReference>
<proteinExistence type="predicted"/>
<evidence type="ECO:0000259" key="1">
    <source>
        <dbReference type="Pfam" id="PF03407"/>
    </source>
</evidence>
<dbReference type="Gene3D" id="3.90.550.10">
    <property type="entry name" value="Spore Coat Polysaccharide Biosynthesis Protein SpsA, Chain A"/>
    <property type="match status" value="1"/>
</dbReference>
<organism evidence="2">
    <name type="scientific">viral metagenome</name>
    <dbReference type="NCBI Taxonomy" id="1070528"/>
    <lineage>
        <taxon>unclassified sequences</taxon>
        <taxon>metagenomes</taxon>
        <taxon>organismal metagenomes</taxon>
    </lineage>
</organism>
<dbReference type="GO" id="GO:0005794">
    <property type="term" value="C:Golgi apparatus"/>
    <property type="evidence" value="ECO:0007669"/>
    <property type="project" value="TreeGrafter"/>
</dbReference>
<evidence type="ECO:0000313" key="2">
    <source>
        <dbReference type="EMBL" id="QHU18595.1"/>
    </source>
</evidence>
<dbReference type="AlphaFoldDB" id="A0A6C0KKU6"/>
<dbReference type="InterPro" id="IPR029044">
    <property type="entry name" value="Nucleotide-diphossugar_trans"/>
</dbReference>
<dbReference type="EMBL" id="MN740936">
    <property type="protein sequence ID" value="QHU18595.1"/>
    <property type="molecule type" value="Genomic_DNA"/>
</dbReference>
<dbReference type="PANTHER" id="PTHR47032">
    <property type="entry name" value="UDP-D-XYLOSE:L-FUCOSE ALPHA-1,3-D-XYLOSYLTRANSFERASE-RELATED"/>
    <property type="match status" value="1"/>
</dbReference>
<sequence>MCSRITLENILPCLLEDGQTVITTVTNYGYILYTLNMLKSLAPFGLDKKVWVVCIDRKCYHILQKAGYQVYCIEDNTLGAFCPWNTKGYDKICYLKLELIHRLLSLQKHVLLVDGDIVFQKNPFDDLQEWWRDKIQDVWIQNDSQQNNDTKNLCTGYMFIKTSDRLIQLYDCVSDSGKAKYSSCAFDNNDQTYFNKFIKPRCIVQALPLDRYPNGKMYYDYKEDIKDNTVLVHFNWVKGHMKMVRMKEHKMWLVTPEEEEIL</sequence>
<name>A0A6C0KKU6_9ZZZZ</name>
<protein>
    <recommendedName>
        <fullName evidence="1">Nucleotide-diphospho-sugar transferase domain-containing protein</fullName>
    </recommendedName>
</protein>
<dbReference type="Pfam" id="PF03407">
    <property type="entry name" value="Nucleotid_trans"/>
    <property type="match status" value="1"/>
</dbReference>
<dbReference type="InterPro" id="IPR052636">
    <property type="entry name" value="UDP-D-xylose:L-fucose_XylT"/>
</dbReference>
<feature type="domain" description="Nucleotide-diphospho-sugar transferase" evidence="1">
    <location>
        <begin position="48"/>
        <end position="246"/>
    </location>
</feature>
<dbReference type="GO" id="GO:0016757">
    <property type="term" value="F:glycosyltransferase activity"/>
    <property type="evidence" value="ECO:0007669"/>
    <property type="project" value="TreeGrafter"/>
</dbReference>
<reference evidence="2" key="1">
    <citation type="journal article" date="2020" name="Nature">
        <title>Giant virus diversity and host interactions through global metagenomics.</title>
        <authorList>
            <person name="Schulz F."/>
            <person name="Roux S."/>
            <person name="Paez-Espino D."/>
            <person name="Jungbluth S."/>
            <person name="Walsh D.A."/>
            <person name="Denef V.J."/>
            <person name="McMahon K.D."/>
            <person name="Konstantinidis K.T."/>
            <person name="Eloe-Fadrosh E.A."/>
            <person name="Kyrpides N.C."/>
            <person name="Woyke T."/>
        </authorList>
    </citation>
    <scope>NUCLEOTIDE SEQUENCE</scope>
    <source>
        <strain evidence="2">GVMAG-S-3300013006-158</strain>
    </source>
</reference>
<dbReference type="PANTHER" id="PTHR47032:SF1">
    <property type="entry name" value="UDP-D-XYLOSE:L-FUCOSE ALPHA-1,3-D-XYLOSYLTRANSFERASE-RELATED"/>
    <property type="match status" value="1"/>
</dbReference>
<accession>A0A6C0KKU6</accession>